<dbReference type="Proteomes" id="UP000032141">
    <property type="component" value="Chromosome C2"/>
</dbReference>
<reference evidence="1" key="2">
    <citation type="submission" date="2015-03" db="UniProtKB">
        <authorList>
            <consortium name="EnsemblPlants"/>
        </authorList>
    </citation>
    <scope>IDENTIFICATION</scope>
</reference>
<dbReference type="SUPFAM" id="SSF56219">
    <property type="entry name" value="DNase I-like"/>
    <property type="match status" value="1"/>
</dbReference>
<protein>
    <recommendedName>
        <fullName evidence="3">Endonuclease/exonuclease/phosphatase domain-containing protein</fullName>
    </recommendedName>
</protein>
<dbReference type="PANTHER" id="PTHR33710">
    <property type="entry name" value="BNAC02G09200D PROTEIN"/>
    <property type="match status" value="1"/>
</dbReference>
<dbReference type="eggNOG" id="KOG1075">
    <property type="taxonomic scope" value="Eukaryota"/>
</dbReference>
<sequence>MTQPQLLLPQKKRSPLNRILRLVLNLHLLSHPLIIQQEKRIIQSQIPCLLMLSRSKSDGRIWVAWNPAINLTIHSKSSQMMTYLVQLPNSTDEVVVSYIYGLNCKYGRHHLWDEINCLARDPIIHGKPDCVEYSGLFDLSIRGSEFTWWNKQAASPIAKKLDRILINDLWQLKFPTSFAHFGSPDFSDHSPSCLILGDRWQEMHVIGSAMYSLSLKLKLLKKEIMDINREHFSDLEERVKEAHSHLVSYQNQLMADPTPLLASCEKEAHKKWDLFGAETQPLPLASLDQITELTSFRCSDSMKALLRAPVTAEDVKREIFSLPENFTRKLGM</sequence>
<evidence type="ECO:0000313" key="2">
    <source>
        <dbReference type="Proteomes" id="UP000032141"/>
    </source>
</evidence>
<dbReference type="Gramene" id="Bo2g037760.1">
    <property type="protein sequence ID" value="Bo2g037760.1"/>
    <property type="gene ID" value="Bo2g037760"/>
</dbReference>
<organism evidence="1 2">
    <name type="scientific">Brassica oleracea var. oleracea</name>
    <dbReference type="NCBI Taxonomy" id="109376"/>
    <lineage>
        <taxon>Eukaryota</taxon>
        <taxon>Viridiplantae</taxon>
        <taxon>Streptophyta</taxon>
        <taxon>Embryophyta</taxon>
        <taxon>Tracheophyta</taxon>
        <taxon>Spermatophyta</taxon>
        <taxon>Magnoliopsida</taxon>
        <taxon>eudicotyledons</taxon>
        <taxon>Gunneridae</taxon>
        <taxon>Pentapetalae</taxon>
        <taxon>rosids</taxon>
        <taxon>malvids</taxon>
        <taxon>Brassicales</taxon>
        <taxon>Brassicaceae</taxon>
        <taxon>Brassiceae</taxon>
        <taxon>Brassica</taxon>
    </lineage>
</organism>
<dbReference type="InterPro" id="IPR036691">
    <property type="entry name" value="Endo/exonu/phosph_ase_sf"/>
</dbReference>
<dbReference type="HOGENOM" id="CLU_837713_0_0_1"/>
<accession>A0A0D3ALV9</accession>
<dbReference type="EnsemblPlants" id="Bo2g037760.1">
    <property type="protein sequence ID" value="Bo2g037760.1"/>
    <property type="gene ID" value="Bo2g037760"/>
</dbReference>
<reference evidence="1 2" key="1">
    <citation type="journal article" date="2014" name="Genome Biol.">
        <title>Transcriptome and methylome profiling reveals relics of genome dominance in the mesopolyploid Brassica oleracea.</title>
        <authorList>
            <person name="Parkin I.A."/>
            <person name="Koh C."/>
            <person name="Tang H."/>
            <person name="Robinson S.J."/>
            <person name="Kagale S."/>
            <person name="Clarke W.E."/>
            <person name="Town C.D."/>
            <person name="Nixon J."/>
            <person name="Krishnakumar V."/>
            <person name="Bidwell S.L."/>
            <person name="Denoeud F."/>
            <person name="Belcram H."/>
            <person name="Links M.G."/>
            <person name="Just J."/>
            <person name="Clarke C."/>
            <person name="Bender T."/>
            <person name="Huebert T."/>
            <person name="Mason A.S."/>
            <person name="Pires J.C."/>
            <person name="Barker G."/>
            <person name="Moore J."/>
            <person name="Walley P.G."/>
            <person name="Manoli S."/>
            <person name="Batley J."/>
            <person name="Edwards D."/>
            <person name="Nelson M.N."/>
            <person name="Wang X."/>
            <person name="Paterson A.H."/>
            <person name="King G."/>
            <person name="Bancroft I."/>
            <person name="Chalhoub B."/>
            <person name="Sharpe A.G."/>
        </authorList>
    </citation>
    <scope>NUCLEOTIDE SEQUENCE</scope>
    <source>
        <strain evidence="1 2">cv. TO1000</strain>
    </source>
</reference>
<keyword evidence="2" id="KW-1185">Reference proteome</keyword>
<evidence type="ECO:0008006" key="3">
    <source>
        <dbReference type="Google" id="ProtNLM"/>
    </source>
</evidence>
<dbReference type="PANTHER" id="PTHR33710:SF77">
    <property type="entry name" value="DNASE I-LIKE SUPERFAMILY PROTEIN"/>
    <property type="match status" value="1"/>
</dbReference>
<evidence type="ECO:0000313" key="1">
    <source>
        <dbReference type="EnsemblPlants" id="Bo2g037760.1"/>
    </source>
</evidence>
<proteinExistence type="predicted"/>
<dbReference type="AlphaFoldDB" id="A0A0D3ALV9"/>
<name>A0A0D3ALV9_BRAOL</name>